<evidence type="ECO:0000256" key="3">
    <source>
        <dbReference type="ARBA" id="ARBA00023163"/>
    </source>
</evidence>
<dbReference type="PROSITE" id="PS50110">
    <property type="entry name" value="RESPONSE_REGULATORY"/>
    <property type="match status" value="1"/>
</dbReference>
<dbReference type="CDD" id="cd17535">
    <property type="entry name" value="REC_NarL-like"/>
    <property type="match status" value="1"/>
</dbReference>
<feature type="domain" description="Response regulatory" evidence="5">
    <location>
        <begin position="14"/>
        <end position="76"/>
    </location>
</feature>
<evidence type="ECO:0000256" key="2">
    <source>
        <dbReference type="ARBA" id="ARBA00023125"/>
    </source>
</evidence>
<keyword evidence="7" id="KW-1185">Reference proteome</keyword>
<evidence type="ECO:0000313" key="7">
    <source>
        <dbReference type="Proteomes" id="UP001500151"/>
    </source>
</evidence>
<dbReference type="Pfam" id="PF00072">
    <property type="entry name" value="Response_reg"/>
    <property type="match status" value="1"/>
</dbReference>
<proteinExistence type="predicted"/>
<keyword evidence="1" id="KW-0805">Transcription regulation</keyword>
<dbReference type="PANTHER" id="PTHR43214">
    <property type="entry name" value="TWO-COMPONENT RESPONSE REGULATOR"/>
    <property type="match status" value="1"/>
</dbReference>
<reference evidence="6 7" key="1">
    <citation type="journal article" date="2019" name="Int. J. Syst. Evol. Microbiol.">
        <title>The Global Catalogue of Microorganisms (GCM) 10K type strain sequencing project: providing services to taxonomists for standard genome sequencing and annotation.</title>
        <authorList>
            <consortium name="The Broad Institute Genomics Platform"/>
            <consortium name="The Broad Institute Genome Sequencing Center for Infectious Disease"/>
            <person name="Wu L."/>
            <person name="Ma J."/>
        </authorList>
    </citation>
    <scope>NUCLEOTIDE SEQUENCE [LARGE SCALE GENOMIC DNA]</scope>
    <source>
        <strain evidence="6 7">JCM 4524</strain>
    </source>
</reference>
<keyword evidence="2" id="KW-0238">DNA-binding</keyword>
<evidence type="ECO:0000256" key="1">
    <source>
        <dbReference type="ARBA" id="ARBA00023015"/>
    </source>
</evidence>
<organism evidence="6 7">
    <name type="scientific">Streptomyces vastus</name>
    <dbReference type="NCBI Taxonomy" id="285451"/>
    <lineage>
        <taxon>Bacteria</taxon>
        <taxon>Bacillati</taxon>
        <taxon>Actinomycetota</taxon>
        <taxon>Actinomycetes</taxon>
        <taxon>Kitasatosporales</taxon>
        <taxon>Streptomycetaceae</taxon>
        <taxon>Streptomyces</taxon>
    </lineage>
</organism>
<evidence type="ECO:0000259" key="5">
    <source>
        <dbReference type="PROSITE" id="PS50110"/>
    </source>
</evidence>
<dbReference type="PANTHER" id="PTHR43214:SF24">
    <property type="entry name" value="TRANSCRIPTIONAL REGULATORY PROTEIN NARL-RELATED"/>
    <property type="match status" value="1"/>
</dbReference>
<dbReference type="EMBL" id="BAAASJ010000030">
    <property type="protein sequence ID" value="GAA2633872.1"/>
    <property type="molecule type" value="Genomic_DNA"/>
</dbReference>
<dbReference type="InterPro" id="IPR011006">
    <property type="entry name" value="CheY-like_superfamily"/>
</dbReference>
<dbReference type="InterPro" id="IPR001789">
    <property type="entry name" value="Sig_transdc_resp-reg_receiver"/>
</dbReference>
<dbReference type="Gene3D" id="3.40.50.2300">
    <property type="match status" value="1"/>
</dbReference>
<keyword evidence="4" id="KW-0597">Phosphoprotein</keyword>
<name>A0ABN3QSS9_9ACTN</name>
<dbReference type="Proteomes" id="UP001500151">
    <property type="component" value="Unassembled WGS sequence"/>
</dbReference>
<accession>A0ABN3QSS9</accession>
<dbReference type="InterPro" id="IPR058245">
    <property type="entry name" value="NreC/VraR/RcsB-like_REC"/>
</dbReference>
<gene>
    <name evidence="6" type="ORF">GCM10010307_28670</name>
</gene>
<evidence type="ECO:0000256" key="4">
    <source>
        <dbReference type="PROSITE-ProRule" id="PRU00169"/>
    </source>
</evidence>
<evidence type="ECO:0000313" key="6">
    <source>
        <dbReference type="EMBL" id="GAA2633872.1"/>
    </source>
</evidence>
<keyword evidence="3" id="KW-0804">Transcription</keyword>
<dbReference type="SUPFAM" id="SSF52172">
    <property type="entry name" value="CheY-like"/>
    <property type="match status" value="1"/>
</dbReference>
<protein>
    <recommendedName>
        <fullName evidence="5">Response regulatory domain-containing protein</fullName>
    </recommendedName>
</protein>
<comment type="caution">
    <text evidence="6">The sequence shown here is derived from an EMBL/GenBank/DDBJ whole genome shotgun (WGS) entry which is preliminary data.</text>
</comment>
<feature type="modified residue" description="4-aspartylphosphate" evidence="4">
    <location>
        <position position="65"/>
    </location>
</feature>
<dbReference type="InterPro" id="IPR039420">
    <property type="entry name" value="WalR-like"/>
</dbReference>
<sequence length="76" mass="8386">MTERATSERDRPIRVLIADDQDMVRTGFRFFLDAQPDITVVAAAADGEQAVALAREARPDVCLLDIRMPKASASRP</sequence>